<sequence length="1038" mass="121306">MADSIKLISLNVNGLSTPAKRGKVMAKLRKEKAQIILMQETHLSQIEHEKLRKFGYKNIYYSTYKGGRKRGVVILLANSIQFDCEKELKDKEGRFVVIKGKIANEPITLINVYAPPESDKHFFKYLFDVIAKESEGITICGGDINVALCHRSDTTSLKRNRKQLSRFINTSLEEMGLIDVWRSLHPLEREYTYYSAAHKIHSRIDYFFVGVGECHLVEECSIGGAVVSDHNPLYLKIGLSNRKRQTAWRLNTSLLYNEQRKERIRKEINTYIEENDNGEVDPTILWDAMKVVIRGKLIAETALLKKNRLETYKKYTKELRVLERNFQSTKDQNVYREIKALKTKINDILTDEVEKRNRFLKQNYYEIGPRATKLLAKRIKKQQTINSIHKIRDPDTQELFCTPEDIEKVFREYYSKLYTQPISAGEDEMEEFLNSLDLPSIGSSQNEILTTEITMEEVTDAIKKLKNKKSPGSDGYPAEWYKVLREELAPLLLASFNWTLKENKIPPSWDEAIISILPKPGKDKEQCGNYRPISLLNVDYKIYTSIMSNRINKFVTDIVEEDQTGFIRNRQAHDNIRRTIHIVEQAQKEKQNMLLLSVDAEKAFDSVNWKFLYKVIERLGFNSKSVQCIKTLYHQPSARIKINGSLTDRINLQRSTRQGCCLSPTLFALFIEPLAQAVRQNEGIKGVIINGVEHKIGLFADDIMAYLSKPDDSLPTLMRLFETYGHLSGYKINILKTQVLTLHYTPSRLIQEPYNFNWKQKTIKYLGVCITKSVTKLYKANYNNINRDIQRDIERWSTLPLDFSSRIEAVRINILPRLLYMFQALPIEVPQTQFVNWDRVISRFIWGGKHPRVRYETLQLPKDRGGMGLPKLKEYYHAAQFRSIVCWCRLDYVAKWKDMEKEFAGYPIQSIIGDKEIYKKIQGKIDPITSFTLDLWFRVVQKYKIKDINQLKWLAFDSSFKPNEYDRAFKTWLTKGITAWCTLEEKGELESFQNMKDKYDLGKHDFHRYLQLRDYYKKKIRRDPSMEVWGVTQLLIKS</sequence>
<feature type="domain" description="Reverse transcriptase" evidence="2">
    <location>
        <begin position="498"/>
        <end position="770"/>
    </location>
</feature>
<accession>A0A671XKK7</accession>
<dbReference type="Ensembl" id="ENSSAUT00010054289.1">
    <property type="protein sequence ID" value="ENSSAUP00010051629.1"/>
    <property type="gene ID" value="ENSSAUG00010021422.1"/>
</dbReference>
<dbReference type="InterPro" id="IPR005135">
    <property type="entry name" value="Endo/exonuclease/phosphatase"/>
</dbReference>
<reference evidence="3" key="3">
    <citation type="submission" date="2025-09" db="UniProtKB">
        <authorList>
            <consortium name="Ensembl"/>
        </authorList>
    </citation>
    <scope>IDENTIFICATION</scope>
</reference>
<dbReference type="PANTHER" id="PTHR31635">
    <property type="entry name" value="REVERSE TRANSCRIPTASE DOMAIN-CONTAINING PROTEIN-RELATED"/>
    <property type="match status" value="1"/>
</dbReference>
<dbReference type="GeneTree" id="ENSGT00940000164735"/>
<dbReference type="GO" id="GO:0003824">
    <property type="term" value="F:catalytic activity"/>
    <property type="evidence" value="ECO:0007669"/>
    <property type="project" value="InterPro"/>
</dbReference>
<dbReference type="InterPro" id="IPR036691">
    <property type="entry name" value="Endo/exonu/phosph_ase_sf"/>
</dbReference>
<evidence type="ECO:0000313" key="3">
    <source>
        <dbReference type="Ensembl" id="ENSSAUP00010051629.1"/>
    </source>
</evidence>
<dbReference type="Gene3D" id="3.60.10.10">
    <property type="entry name" value="Endonuclease/exonuclease/phosphatase"/>
    <property type="match status" value="1"/>
</dbReference>
<dbReference type="InParanoid" id="A0A671XKK7"/>
<evidence type="ECO:0000313" key="4">
    <source>
        <dbReference type="Proteomes" id="UP000472265"/>
    </source>
</evidence>
<dbReference type="AlphaFoldDB" id="A0A671XKK7"/>
<reference evidence="3" key="1">
    <citation type="submission" date="2021-04" db="EMBL/GenBank/DDBJ databases">
        <authorList>
            <consortium name="Wellcome Sanger Institute Data Sharing"/>
        </authorList>
    </citation>
    <scope>NUCLEOTIDE SEQUENCE [LARGE SCALE GENOMIC DNA]</scope>
</reference>
<dbReference type="InterPro" id="IPR000477">
    <property type="entry name" value="RT_dom"/>
</dbReference>
<dbReference type="Pfam" id="PF03372">
    <property type="entry name" value="Exo_endo_phos"/>
    <property type="match status" value="1"/>
</dbReference>
<dbReference type="PROSITE" id="PS50878">
    <property type="entry name" value="RT_POL"/>
    <property type="match status" value="1"/>
</dbReference>
<reference evidence="3" key="2">
    <citation type="submission" date="2025-08" db="UniProtKB">
        <authorList>
            <consortium name="Ensembl"/>
        </authorList>
    </citation>
    <scope>IDENTIFICATION</scope>
</reference>
<evidence type="ECO:0000259" key="2">
    <source>
        <dbReference type="PROSITE" id="PS50878"/>
    </source>
</evidence>
<keyword evidence="4" id="KW-1185">Reference proteome</keyword>
<dbReference type="Pfam" id="PF00078">
    <property type="entry name" value="RVT_1"/>
    <property type="match status" value="1"/>
</dbReference>
<protein>
    <recommendedName>
        <fullName evidence="2">Reverse transcriptase domain-containing protein</fullName>
    </recommendedName>
</protein>
<dbReference type="SUPFAM" id="SSF56672">
    <property type="entry name" value="DNA/RNA polymerases"/>
    <property type="match status" value="1"/>
</dbReference>
<dbReference type="Proteomes" id="UP000472265">
    <property type="component" value="Chromosome 10"/>
</dbReference>
<organism evidence="3 4">
    <name type="scientific">Sparus aurata</name>
    <name type="common">Gilthead sea bream</name>
    <dbReference type="NCBI Taxonomy" id="8175"/>
    <lineage>
        <taxon>Eukaryota</taxon>
        <taxon>Metazoa</taxon>
        <taxon>Chordata</taxon>
        <taxon>Craniata</taxon>
        <taxon>Vertebrata</taxon>
        <taxon>Euteleostomi</taxon>
        <taxon>Actinopterygii</taxon>
        <taxon>Neopterygii</taxon>
        <taxon>Teleostei</taxon>
        <taxon>Neoteleostei</taxon>
        <taxon>Acanthomorphata</taxon>
        <taxon>Eupercaria</taxon>
        <taxon>Spariformes</taxon>
        <taxon>Sparidae</taxon>
        <taxon>Sparus</taxon>
    </lineage>
</organism>
<dbReference type="CDD" id="cd01650">
    <property type="entry name" value="RT_nLTR_like"/>
    <property type="match status" value="1"/>
</dbReference>
<dbReference type="CDD" id="cd09076">
    <property type="entry name" value="L1-EN"/>
    <property type="match status" value="1"/>
</dbReference>
<dbReference type="PANTHER" id="PTHR31635:SF196">
    <property type="entry name" value="REVERSE TRANSCRIPTASE DOMAIN-CONTAINING PROTEIN-RELATED"/>
    <property type="match status" value="1"/>
</dbReference>
<dbReference type="SUPFAM" id="SSF56219">
    <property type="entry name" value="DNase I-like"/>
    <property type="match status" value="1"/>
</dbReference>
<dbReference type="OMA" id="TIHICER"/>
<dbReference type="InterPro" id="IPR043502">
    <property type="entry name" value="DNA/RNA_pol_sf"/>
</dbReference>
<proteinExistence type="predicted"/>
<name>A0A671XKK7_SPAAU</name>
<evidence type="ECO:0000256" key="1">
    <source>
        <dbReference type="SAM" id="Coils"/>
    </source>
</evidence>
<feature type="coiled-coil region" evidence="1">
    <location>
        <begin position="305"/>
        <end position="332"/>
    </location>
</feature>
<keyword evidence="1" id="KW-0175">Coiled coil</keyword>